<dbReference type="STRING" id="658429.L8G360"/>
<organism evidence="3 4">
    <name type="scientific">Pseudogymnoascus destructans (strain ATCC MYA-4855 / 20631-21)</name>
    <name type="common">Bat white-nose syndrome fungus</name>
    <name type="synonym">Geomyces destructans</name>
    <dbReference type="NCBI Taxonomy" id="658429"/>
    <lineage>
        <taxon>Eukaryota</taxon>
        <taxon>Fungi</taxon>
        <taxon>Dikarya</taxon>
        <taxon>Ascomycota</taxon>
        <taxon>Pezizomycotina</taxon>
        <taxon>Leotiomycetes</taxon>
        <taxon>Thelebolales</taxon>
        <taxon>Thelebolaceae</taxon>
        <taxon>Pseudogymnoascus</taxon>
    </lineage>
</organism>
<feature type="chain" id="PRO_5003989265" description="GPI anchored protein" evidence="2">
    <location>
        <begin position="20"/>
        <end position="257"/>
    </location>
</feature>
<keyword evidence="4" id="KW-1185">Reference proteome</keyword>
<sequence length="257" mass="25243">MRPASVSLVGLALATVSAAQKATVTLFVPSTDEQPLVASIIGSDATATTYAVSCDPGAEAQDCGVEGTITLTEGPTTVKYTIAPVIDPNGQTALYDPLPHNHESLPAGHLPLPLSPPIYSQRHITNVRSAGHFDCSLAGTTSAVCVESHGGSEASFPGVSTETYIGTDQPYIHITIMAGAVGANRIAPSTTGSGAESTQTSGAGAGAGMSATDTKGSGVAATTTDSGPGGASTGAAAAVSQGAGWVLGGAAMAMAML</sequence>
<protein>
    <recommendedName>
        <fullName evidence="5">GPI anchored protein</fullName>
    </recommendedName>
</protein>
<gene>
    <name evidence="3" type="ORF">GMDG_08340</name>
</gene>
<dbReference type="OrthoDB" id="4991875at2759"/>
<accession>L8G360</accession>
<evidence type="ECO:0000313" key="3">
    <source>
        <dbReference type="EMBL" id="ELR07269.1"/>
    </source>
</evidence>
<dbReference type="EMBL" id="GL573513">
    <property type="protein sequence ID" value="ELR07269.1"/>
    <property type="molecule type" value="Genomic_DNA"/>
</dbReference>
<dbReference type="InParanoid" id="L8G360"/>
<feature type="compositionally biased region" description="Low complexity" evidence="1">
    <location>
        <begin position="189"/>
        <end position="212"/>
    </location>
</feature>
<dbReference type="VEuPathDB" id="FungiDB:GMDG_08340"/>
<evidence type="ECO:0000256" key="1">
    <source>
        <dbReference type="SAM" id="MobiDB-lite"/>
    </source>
</evidence>
<dbReference type="HOGENOM" id="CLU_074173_2_1_1"/>
<dbReference type="PANTHER" id="PTHR40640">
    <property type="entry name" value="ANCHORED GLYCOPROTEIN, PUTATIVE (AFU_ORTHOLOGUE AFUA_8G04860)-RELATED"/>
    <property type="match status" value="1"/>
</dbReference>
<dbReference type="PANTHER" id="PTHR40640:SF1">
    <property type="entry name" value="ANCHORED GLYCOPROTEIN, PUTATIVE (AFU_ORTHOLOGUE AFUA_8G04860)-RELATED"/>
    <property type="match status" value="1"/>
</dbReference>
<reference evidence="4" key="1">
    <citation type="submission" date="2010-09" db="EMBL/GenBank/DDBJ databases">
        <title>The genome sequence of Geomyces destructans 20631-21.</title>
        <authorList>
            <consortium name="The Broad Institute Genome Sequencing Platform"/>
            <person name="Cuomo C.A."/>
            <person name="Blehert D.S."/>
            <person name="Lorch J.M."/>
            <person name="Young S.K."/>
            <person name="Zeng Q."/>
            <person name="Gargeya S."/>
            <person name="Fitzgerald M."/>
            <person name="Haas B."/>
            <person name="Abouelleil A."/>
            <person name="Alvarado L."/>
            <person name="Arachchi H.M."/>
            <person name="Berlin A."/>
            <person name="Brown A."/>
            <person name="Chapman S.B."/>
            <person name="Chen Z."/>
            <person name="Dunbar C."/>
            <person name="Freedman E."/>
            <person name="Gearin G."/>
            <person name="Gellesch M."/>
            <person name="Goldberg J."/>
            <person name="Griggs A."/>
            <person name="Gujja S."/>
            <person name="Heiman D."/>
            <person name="Howarth C."/>
            <person name="Larson L."/>
            <person name="Lui A."/>
            <person name="MacDonald P.J.P."/>
            <person name="Montmayeur A."/>
            <person name="Murphy C."/>
            <person name="Neiman D."/>
            <person name="Pearson M."/>
            <person name="Priest M."/>
            <person name="Roberts A."/>
            <person name="Saif S."/>
            <person name="Shea T."/>
            <person name="Shenoy N."/>
            <person name="Sisk P."/>
            <person name="Stolte C."/>
            <person name="Sykes S."/>
            <person name="Wortman J."/>
            <person name="Nusbaum C."/>
            <person name="Birren B."/>
        </authorList>
    </citation>
    <scope>NUCLEOTIDE SEQUENCE [LARGE SCALE GENOMIC DNA]</scope>
    <source>
        <strain evidence="4">ATCC MYA-4855 / 20631-21</strain>
    </source>
</reference>
<feature type="signal peptide" evidence="2">
    <location>
        <begin position="1"/>
        <end position="19"/>
    </location>
</feature>
<proteinExistence type="predicted"/>
<name>L8G360_PSED2</name>
<dbReference type="AlphaFoldDB" id="L8G360"/>
<dbReference type="Proteomes" id="UP000011064">
    <property type="component" value="Unassembled WGS sequence"/>
</dbReference>
<evidence type="ECO:0000256" key="2">
    <source>
        <dbReference type="SAM" id="SignalP"/>
    </source>
</evidence>
<evidence type="ECO:0008006" key="5">
    <source>
        <dbReference type="Google" id="ProtNLM"/>
    </source>
</evidence>
<keyword evidence="2" id="KW-0732">Signal</keyword>
<evidence type="ECO:0000313" key="4">
    <source>
        <dbReference type="Proteomes" id="UP000011064"/>
    </source>
</evidence>
<feature type="region of interest" description="Disordered" evidence="1">
    <location>
        <begin position="189"/>
        <end position="235"/>
    </location>
</feature>